<dbReference type="AlphaFoldDB" id="A0A0M0EHR1"/>
<accession>A0A0M0EHR1</accession>
<dbReference type="GO" id="GO:0016829">
    <property type="term" value="F:lyase activity"/>
    <property type="evidence" value="ECO:0007669"/>
    <property type="project" value="UniProtKB-KW"/>
</dbReference>
<dbReference type="InterPro" id="IPR024535">
    <property type="entry name" value="RHGA/B-epi-like_pectate_lyase"/>
</dbReference>
<keyword evidence="3" id="KW-1185">Reference proteome</keyword>
<evidence type="ECO:0000313" key="2">
    <source>
        <dbReference type="EMBL" id="KON64803.1"/>
    </source>
</evidence>
<dbReference type="EMBL" id="LHUQ01000007">
    <property type="protein sequence ID" value="KON64803.1"/>
    <property type="molecule type" value="Genomic_DNA"/>
</dbReference>
<dbReference type="InterPro" id="IPR012334">
    <property type="entry name" value="Pectin_lyas_fold"/>
</dbReference>
<dbReference type="Proteomes" id="UP000037566">
    <property type="component" value="Unassembled WGS sequence"/>
</dbReference>
<dbReference type="OrthoDB" id="564699at2"/>
<keyword evidence="2" id="KW-0456">Lyase</keyword>
<name>A0A0M0EHR1_KOMEU</name>
<proteinExistence type="predicted"/>
<evidence type="ECO:0000313" key="3">
    <source>
        <dbReference type="Proteomes" id="UP000037566"/>
    </source>
</evidence>
<dbReference type="PATRIC" id="fig|33995.3.peg.1961"/>
<reference evidence="2" key="1">
    <citation type="submission" date="2015-08" db="EMBL/GenBank/DDBJ databases">
        <title>Draft genome sequence of Komagataeibacter europaeus CECT 8546 a cellulose producer strain from vinegar produced by the traditional method.</title>
        <authorList>
            <person name="Poehlein A."/>
            <person name="Valera M.J."/>
            <person name="Haack F.S."/>
            <person name="Mas A."/>
            <person name="Daniel R."/>
            <person name="Streit W.R."/>
            <person name="Mateo E."/>
        </authorList>
    </citation>
    <scope>NUCLEOTIDE SEQUENCE [LARGE SCALE GENOMIC DNA]</scope>
    <source>
        <strain evidence="2">CECT 8546</strain>
    </source>
</reference>
<organism evidence="2 3">
    <name type="scientific">Komagataeibacter europaeus</name>
    <name type="common">Gluconacetobacter europaeus</name>
    <dbReference type="NCBI Taxonomy" id="33995"/>
    <lineage>
        <taxon>Bacteria</taxon>
        <taxon>Pseudomonadati</taxon>
        <taxon>Pseudomonadota</taxon>
        <taxon>Alphaproteobacteria</taxon>
        <taxon>Acetobacterales</taxon>
        <taxon>Acetobacteraceae</taxon>
        <taxon>Komagataeibacter</taxon>
    </lineage>
</organism>
<dbReference type="RefSeq" id="WP_053323289.1">
    <property type="nucleotide sequence ID" value="NZ_LHUQ01000007.1"/>
</dbReference>
<dbReference type="InterPro" id="IPR011050">
    <property type="entry name" value="Pectin_lyase_fold/virulence"/>
</dbReference>
<dbReference type="Gene3D" id="2.160.20.10">
    <property type="entry name" value="Single-stranded right-handed beta-helix, Pectin lyase-like"/>
    <property type="match status" value="1"/>
</dbReference>
<protein>
    <submittedName>
        <fullName evidence="2">Pectate lyase superfamily protein</fullName>
    </submittedName>
</protein>
<evidence type="ECO:0000259" key="1">
    <source>
        <dbReference type="Pfam" id="PF12708"/>
    </source>
</evidence>
<comment type="caution">
    <text evidence="2">The sequence shown here is derived from an EMBL/GenBank/DDBJ whole genome shotgun (WGS) entry which is preliminary data.</text>
</comment>
<gene>
    <name evidence="2" type="ORF">KOEU_17730</name>
</gene>
<feature type="domain" description="Rhamnogalacturonase A/B/Epimerase-like pectate lyase" evidence="1">
    <location>
        <begin position="72"/>
        <end position="297"/>
    </location>
</feature>
<dbReference type="Pfam" id="PF12708">
    <property type="entry name" value="Pect-lyase_RHGA_epim"/>
    <property type="match status" value="1"/>
</dbReference>
<sequence length="537" mass="55482">MSFPFGSGSFPRWNENYIPSRAEWQSWWSRKADANSLDEAVSNLGQEITAEQNRAENAEQDLLARIDQIPTVKDYGAKGDGTTDDTAAIQAAVAAGVVAYVPSGSYPITDVSILQKAPLFFGTGSFVFAGSTFPSGPVTDVLQLNVPSVFPTMQAALDYCSVKEVAGGTFNIQVADGTYSVSQLESPRGDGGKTIFVRGNETTPTNCVLNFDATANKNGFFAQGGNGYAWINGFVINGIGGRNSDGSWNANCWGGAVRAIDGSSIVCGSAVKVNDYYYGFSARYGGSIVCSGATVYQAGDCGFHAFAGAIDAEGCQAVACADAANGLGFGFCAESGGFVDCSNSSASLNNVAGIYANGAHVWAHDCTADHNTLYGFYALNGGRIEATKPEADAANSYNNGSHGFYASNSGYINANSATSENNGACGFYAENSSTIDITSSASSSNTVAGYACYQNSTLVGNGAIAASNGNTGFSADTLSVVRGINHQANNNTNAGFYAQNGSFMMLNGTSGTGNTDVLYDPAVGTSANNGAYILDVT</sequence>
<dbReference type="SUPFAM" id="SSF51126">
    <property type="entry name" value="Pectin lyase-like"/>
    <property type="match status" value="1"/>
</dbReference>
<dbReference type="STRING" id="33995.KOEU_17730"/>